<evidence type="ECO:0000313" key="3">
    <source>
        <dbReference type="EMBL" id="KAJ3840336.1"/>
    </source>
</evidence>
<accession>A0AA38PD13</accession>
<keyword evidence="4" id="KW-1185">Reference proteome</keyword>
<feature type="region of interest" description="Disordered" evidence="1">
    <location>
        <begin position="349"/>
        <end position="376"/>
    </location>
</feature>
<proteinExistence type="predicted"/>
<feature type="region of interest" description="Disordered" evidence="1">
    <location>
        <begin position="779"/>
        <end position="801"/>
    </location>
</feature>
<name>A0AA38PD13_9AGAR</name>
<feature type="compositionally biased region" description="Polar residues" evidence="1">
    <location>
        <begin position="363"/>
        <end position="374"/>
    </location>
</feature>
<reference evidence="3" key="1">
    <citation type="submission" date="2022-08" db="EMBL/GenBank/DDBJ databases">
        <authorList>
            <consortium name="DOE Joint Genome Institute"/>
            <person name="Min B."/>
            <person name="Riley R."/>
            <person name="Sierra-Patev S."/>
            <person name="Naranjo-Ortiz M."/>
            <person name="Looney B."/>
            <person name="Konkel Z."/>
            <person name="Slot J.C."/>
            <person name="Sakamoto Y."/>
            <person name="Steenwyk J.L."/>
            <person name="Rokas A."/>
            <person name="Carro J."/>
            <person name="Camarero S."/>
            <person name="Ferreira P."/>
            <person name="Molpeceres G."/>
            <person name="Ruiz-Duenas F.J."/>
            <person name="Serrano A."/>
            <person name="Henrissat B."/>
            <person name="Drula E."/>
            <person name="Hughes K.W."/>
            <person name="Mata J.L."/>
            <person name="Ishikawa N.K."/>
            <person name="Vargas-Isla R."/>
            <person name="Ushijima S."/>
            <person name="Smith C.A."/>
            <person name="Ahrendt S."/>
            <person name="Andreopoulos W."/>
            <person name="He G."/>
            <person name="Labutti K."/>
            <person name="Lipzen A."/>
            <person name="Ng V."/>
            <person name="Sandor L."/>
            <person name="Barry K."/>
            <person name="Martinez A.T."/>
            <person name="Xiao Y."/>
            <person name="Gibbons J.G."/>
            <person name="Terashima K."/>
            <person name="Hibbett D.S."/>
            <person name="Grigoriev I.V."/>
        </authorList>
    </citation>
    <scope>NUCLEOTIDE SEQUENCE</scope>
    <source>
        <strain evidence="3">TFB9207</strain>
    </source>
</reference>
<evidence type="ECO:0000256" key="1">
    <source>
        <dbReference type="SAM" id="MobiDB-lite"/>
    </source>
</evidence>
<sequence length="937" mass="103196">MEGHRIGSIHSIDRWLREKRLASLRGNSKVHVDLRLPTSLWFQTVRSLHKQQDQDDSRSPSPYTKLPTPASRARRSSALDSKPPRNSELGSNNKFLQPHHADHARNRSVSLPESAPEKIPLSPSAGRTPRPSSIYTPSRLPRPSDISTTRSHHRQSASLDISQRSASPSKLKSPTKYKKSIPNTTPRRSSVNITSTPRPTAKPHPHPHPPLHIDVPAPSVPKSTSQPILSIPEPRRFTKRDPRRILECLRSLIDGDEVGNMMELLPLDVISAIHERELMEDATRFQRTKSTKEITAGSDICVSTLGAFGYPLRQIALYASTKAVLGGFEHNIPIVVFACVEELYRSGISTPSNPTPTSPSPNKFTQRTLSSSPPDLSKLAQPRVQALSAIFDSPSHKFGLHASLVDEASDDVYALLTLFLSRLPEPVVAPIEILHGLRNAFWTWCVKPSTVGAASQISTRIRIAQMLLGLLPTPNLSLFVYLMAFSCQVLEVRMKKQRQASAARDSLICGSEGLSSLEAQMLAFETELEGKNEREKEKKKLGRAWGGWLFGKDEGKDVGGPVELSSGGSEEEKDSRSTRMMAWFVTNWSDIIRGFFEHGISVDADMPAMSQQAICRMNMEFIQSRKLTSKNPSNPGKVVGGTEMTGSDSSLLHLATSLSMSQDSLFASSMSLNRLRENSVVISPNSTPKPSSYSLKMGLVRGQSYGKPNPQTLVPAGAEEGSIHSRYSAYNEKGGSSKVGESGVEPESETMVKEVSQSSVSALNERLLDLRLFAESDDSRDELLSGVDVDDPSPDERETDLTRQHLRMATEYQSSLRKGPLRVANPSDSEAMMPGREYSGCSSTEDDSDSSKISIHALQLTSSSDPTSTCESKEQATFPEPDRVVSFDGEKNKTIAKRCDNCADDCPAHSYARELELMMTVLVKENEMLKRDLGHLD</sequence>
<comment type="caution">
    <text evidence="3">The sequence shown here is derived from an EMBL/GenBank/DDBJ whole genome shotgun (WGS) entry which is preliminary data.</text>
</comment>
<feature type="compositionally biased region" description="Polar residues" evidence="1">
    <location>
        <begin position="181"/>
        <end position="196"/>
    </location>
</feature>
<dbReference type="Gene3D" id="1.10.555.10">
    <property type="entry name" value="Rho GTPase activation protein"/>
    <property type="match status" value="1"/>
</dbReference>
<feature type="domain" description="Rho-GAP" evidence="2">
    <location>
        <begin position="330"/>
        <end position="589"/>
    </location>
</feature>
<dbReference type="SMART" id="SM00324">
    <property type="entry name" value="RhoGAP"/>
    <property type="match status" value="1"/>
</dbReference>
<dbReference type="InterPro" id="IPR008936">
    <property type="entry name" value="Rho_GTPase_activation_prot"/>
</dbReference>
<feature type="compositionally biased region" description="Polar residues" evidence="1">
    <location>
        <begin position="156"/>
        <end position="172"/>
    </location>
</feature>
<dbReference type="InterPro" id="IPR000198">
    <property type="entry name" value="RhoGAP_dom"/>
</dbReference>
<dbReference type="Proteomes" id="UP001163846">
    <property type="component" value="Unassembled WGS sequence"/>
</dbReference>
<protein>
    <recommendedName>
        <fullName evidence="2">Rho-GAP domain-containing protein</fullName>
    </recommendedName>
</protein>
<evidence type="ECO:0000259" key="2">
    <source>
        <dbReference type="SMART" id="SM00324"/>
    </source>
</evidence>
<feature type="region of interest" description="Disordered" evidence="1">
    <location>
        <begin position="50"/>
        <end position="236"/>
    </location>
</feature>
<evidence type="ECO:0000313" key="4">
    <source>
        <dbReference type="Proteomes" id="UP001163846"/>
    </source>
</evidence>
<feature type="region of interest" description="Disordered" evidence="1">
    <location>
        <begin position="813"/>
        <end position="852"/>
    </location>
</feature>
<dbReference type="GO" id="GO:0007165">
    <property type="term" value="P:signal transduction"/>
    <property type="evidence" value="ECO:0007669"/>
    <property type="project" value="InterPro"/>
</dbReference>
<dbReference type="AlphaFoldDB" id="A0AA38PD13"/>
<gene>
    <name evidence="3" type="ORF">F5878DRAFT_659498</name>
</gene>
<organism evidence="3 4">
    <name type="scientific">Lentinula raphanica</name>
    <dbReference type="NCBI Taxonomy" id="153919"/>
    <lineage>
        <taxon>Eukaryota</taxon>
        <taxon>Fungi</taxon>
        <taxon>Dikarya</taxon>
        <taxon>Basidiomycota</taxon>
        <taxon>Agaricomycotina</taxon>
        <taxon>Agaricomycetes</taxon>
        <taxon>Agaricomycetidae</taxon>
        <taxon>Agaricales</taxon>
        <taxon>Marasmiineae</taxon>
        <taxon>Omphalotaceae</taxon>
        <taxon>Lentinula</taxon>
    </lineage>
</organism>
<dbReference type="EMBL" id="MU806083">
    <property type="protein sequence ID" value="KAJ3840336.1"/>
    <property type="molecule type" value="Genomic_DNA"/>
</dbReference>